<name>A0ABQ3Q7K7_9ACTN</name>
<protein>
    <submittedName>
        <fullName evidence="2">Uncharacterized protein</fullName>
    </submittedName>
</protein>
<gene>
    <name evidence="2" type="ORF">Sdagh_49600</name>
</gene>
<dbReference type="Proteomes" id="UP001052655">
    <property type="component" value="Unassembled WGS sequence"/>
</dbReference>
<dbReference type="EMBL" id="BNDX01000013">
    <property type="protein sequence ID" value="GHI33230.1"/>
    <property type="molecule type" value="Genomic_DNA"/>
</dbReference>
<feature type="compositionally biased region" description="Polar residues" evidence="1">
    <location>
        <begin position="1"/>
        <end position="11"/>
    </location>
</feature>
<reference evidence="2" key="1">
    <citation type="submission" date="2024-05" db="EMBL/GenBank/DDBJ databases">
        <title>Whole genome shotgun sequence of Streptomyces daghestanicus NBRC 12762.</title>
        <authorList>
            <person name="Komaki H."/>
            <person name="Tamura T."/>
        </authorList>
    </citation>
    <scope>NUCLEOTIDE SEQUENCE</scope>
    <source>
        <strain evidence="2">NBRC 12762</strain>
    </source>
</reference>
<evidence type="ECO:0000313" key="3">
    <source>
        <dbReference type="Proteomes" id="UP001052655"/>
    </source>
</evidence>
<feature type="region of interest" description="Disordered" evidence="1">
    <location>
        <begin position="1"/>
        <end position="33"/>
    </location>
</feature>
<evidence type="ECO:0000256" key="1">
    <source>
        <dbReference type="SAM" id="MobiDB-lite"/>
    </source>
</evidence>
<proteinExistence type="predicted"/>
<keyword evidence="3" id="KW-1185">Reference proteome</keyword>
<organism evidence="2 3">
    <name type="scientific">Streptomyces daghestanicus</name>
    <dbReference type="NCBI Taxonomy" id="66885"/>
    <lineage>
        <taxon>Bacteria</taxon>
        <taxon>Bacillati</taxon>
        <taxon>Actinomycetota</taxon>
        <taxon>Actinomycetes</taxon>
        <taxon>Kitasatosporales</taxon>
        <taxon>Streptomycetaceae</taxon>
        <taxon>Streptomyces</taxon>
    </lineage>
</organism>
<sequence length="128" mass="14153">MQQSMTRQVVQPSAGIIDDIEREDDSKGYEPEDAVTVPRIVPVPAVVDEIGPRYPGAIYQNTTGRYEVLALITDPAEAARLLRRNSARWAVIVRDTLRPDGQPHAVGMVWTNEDYLLRPGKPPYAAAA</sequence>
<comment type="caution">
    <text evidence="2">The sequence shown here is derived from an EMBL/GenBank/DDBJ whole genome shotgun (WGS) entry which is preliminary data.</text>
</comment>
<evidence type="ECO:0000313" key="2">
    <source>
        <dbReference type="EMBL" id="GHI33230.1"/>
    </source>
</evidence>
<accession>A0ABQ3Q7K7</accession>